<dbReference type="STRING" id="1441930.Z042_07625"/>
<dbReference type="PANTHER" id="PTHR30332">
    <property type="entry name" value="PROBABLE GENERAL SECRETION PATHWAY PROTEIN D"/>
    <property type="match status" value="1"/>
</dbReference>
<dbReference type="eggNOG" id="COG1450">
    <property type="taxonomic scope" value="Bacteria"/>
</dbReference>
<dbReference type="GO" id="GO:0019867">
    <property type="term" value="C:outer membrane"/>
    <property type="evidence" value="ECO:0007669"/>
    <property type="project" value="InterPro"/>
</dbReference>
<protein>
    <submittedName>
        <fullName evidence="7">Pilus assembly protein</fullName>
    </submittedName>
</protein>
<evidence type="ECO:0000256" key="2">
    <source>
        <dbReference type="ARBA" id="ARBA00022729"/>
    </source>
</evidence>
<evidence type="ECO:0000313" key="8">
    <source>
        <dbReference type="Proteomes" id="UP000019030"/>
    </source>
</evidence>
<dbReference type="InterPro" id="IPR013359">
    <property type="entry name" value="Pilus_4B_PilN"/>
</dbReference>
<dbReference type="InterPro" id="IPR050810">
    <property type="entry name" value="Bact_Secretion_Sys_Channel"/>
</dbReference>
<evidence type="ECO:0000259" key="6">
    <source>
        <dbReference type="Pfam" id="PF07655"/>
    </source>
</evidence>
<reference evidence="7 8" key="1">
    <citation type="submission" date="2014-01" db="EMBL/GenBank/DDBJ databases">
        <title>Isolation of Serratia multitudinisentens RB-25 from Ex-Landfill site.</title>
        <authorList>
            <person name="Robson E.H.J."/>
        </authorList>
    </citation>
    <scope>NUCLEOTIDE SEQUENCE [LARGE SCALE GENOMIC DNA]</scope>
    <source>
        <strain evidence="7 8">RB-25</strain>
    </source>
</reference>
<dbReference type="InterPro" id="IPR011514">
    <property type="entry name" value="Secretin_N_2"/>
</dbReference>
<reference evidence="7 8" key="2">
    <citation type="submission" date="2015-03" db="EMBL/GenBank/DDBJ databases">
        <authorList>
            <person name="Chan K.-G."/>
        </authorList>
    </citation>
    <scope>NUCLEOTIDE SEQUENCE [LARGE SCALE GENOMIC DNA]</scope>
    <source>
        <strain evidence="7 8">RB-25</strain>
    </source>
</reference>
<comment type="subcellular location">
    <subcellularLocation>
        <location evidence="1">Membrane</location>
    </subcellularLocation>
</comment>
<feature type="compositionally biased region" description="Low complexity" evidence="4">
    <location>
        <begin position="231"/>
        <end position="246"/>
    </location>
</feature>
<organism evidence="7 8">
    <name type="scientific">Chania multitudinisentens RB-25</name>
    <dbReference type="NCBI Taxonomy" id="1441930"/>
    <lineage>
        <taxon>Bacteria</taxon>
        <taxon>Pseudomonadati</taxon>
        <taxon>Pseudomonadota</taxon>
        <taxon>Gammaproteobacteria</taxon>
        <taxon>Enterobacterales</taxon>
        <taxon>Yersiniaceae</taxon>
        <taxon>Chania</taxon>
    </lineage>
</organism>
<dbReference type="KEGG" id="sfo:Z042_07625"/>
<evidence type="ECO:0000256" key="3">
    <source>
        <dbReference type="ARBA" id="ARBA00023136"/>
    </source>
</evidence>
<keyword evidence="8" id="KW-1185">Reference proteome</keyword>
<dbReference type="OrthoDB" id="6638496at2"/>
<gene>
    <name evidence="7" type="ORF">Z042_07625</name>
</gene>
<evidence type="ECO:0000256" key="1">
    <source>
        <dbReference type="ARBA" id="ARBA00004370"/>
    </source>
</evidence>
<dbReference type="GO" id="GO:0009297">
    <property type="term" value="P:pilus assembly"/>
    <property type="evidence" value="ECO:0007669"/>
    <property type="project" value="InterPro"/>
</dbReference>
<dbReference type="GO" id="GO:0009306">
    <property type="term" value="P:protein secretion"/>
    <property type="evidence" value="ECO:0007669"/>
    <property type="project" value="InterPro"/>
</dbReference>
<evidence type="ECO:0000256" key="4">
    <source>
        <dbReference type="SAM" id="MobiDB-lite"/>
    </source>
</evidence>
<sequence length="562" mass="59116">MPISHQDSPTRPRSGWVISLLALSVLSGCSLTTINEREQETQQTGAQAERLVKDMKHPRPAAVNWVDTPWINPKPITTARRPAVQDLPPCSLTLTINALSLHEFGQRVSTLCGLPVTITADAASTAEGLGARTVTQPVSGAIPAPDDHGRVPLAMMGGVTSVAPPVSASATINTLRWQGELGGLLDTVTSQLGLSWRVEAGRIVIYSLETRTFQLAVLNVRSSMRANVLSGTSASTGAEGGSASNSLSGEASTSQTTSVEQASDLYDDIKKTVETMLTPSRGRFFLSAASGTLTVTDTPSVLARVAEYIEHENAVLNKQVLLNVEVLSVSTSRSDQMGIDWSVVYASLGGVGASLTGAFSNASGNALSSGVSILDSATGSRGRFSGSSLLVKALSEQGNVAVVTSHSSATTNLTPVPVQIAEQTVYVARTSINTTANVGSSTTMEPGTITTGFNMTMLPFIQDSGDIQLQFSFNLSDSPTIRSIASTDGSTAMEMPYTKLRSLSQRVNLRDGQTLVLTGFEQTNTTVNKEGTFTPGNFLFGGGRDADKKRTTLVVLITPVLM</sequence>
<dbReference type="Proteomes" id="UP000019030">
    <property type="component" value="Chromosome"/>
</dbReference>
<name>W0L6Z5_9GAMM</name>
<dbReference type="AlphaFoldDB" id="W0L6Z5"/>
<feature type="domain" description="Secretin N-terminal" evidence="6">
    <location>
        <begin position="210"/>
        <end position="290"/>
    </location>
</feature>
<dbReference type="NCBIfam" id="TIGR02520">
    <property type="entry name" value="pilus_B_mal_scr"/>
    <property type="match status" value="1"/>
</dbReference>
<keyword evidence="3" id="KW-0472">Membrane</keyword>
<accession>W0L6Z5</accession>
<dbReference type="Pfam" id="PF00263">
    <property type="entry name" value="Secretin"/>
    <property type="match status" value="1"/>
</dbReference>
<feature type="region of interest" description="Disordered" evidence="4">
    <location>
        <begin position="231"/>
        <end position="259"/>
    </location>
</feature>
<dbReference type="InterPro" id="IPR004846">
    <property type="entry name" value="T2SS/T3SS_dom"/>
</dbReference>
<dbReference type="EMBL" id="CP007044">
    <property type="protein sequence ID" value="AHG19496.1"/>
    <property type="molecule type" value="Genomic_DNA"/>
</dbReference>
<dbReference type="RefSeq" id="WP_024914111.1">
    <property type="nucleotide sequence ID" value="NZ_CP007044.2"/>
</dbReference>
<evidence type="ECO:0000313" key="7">
    <source>
        <dbReference type="EMBL" id="AHG19496.1"/>
    </source>
</evidence>
<dbReference type="PATRIC" id="fig|1441930.4.peg.1519"/>
<evidence type="ECO:0000259" key="5">
    <source>
        <dbReference type="Pfam" id="PF00263"/>
    </source>
</evidence>
<dbReference type="Pfam" id="PF07655">
    <property type="entry name" value="Secretin_N_2"/>
    <property type="match status" value="1"/>
</dbReference>
<feature type="compositionally biased region" description="Polar residues" evidence="4">
    <location>
        <begin position="247"/>
        <end position="259"/>
    </location>
</feature>
<dbReference type="HOGENOM" id="CLU_015882_0_0_6"/>
<dbReference type="PANTHER" id="PTHR30332:SF24">
    <property type="entry name" value="SECRETIN GSPD-RELATED"/>
    <property type="match status" value="1"/>
</dbReference>
<feature type="domain" description="Type II/III secretion system secretin-like" evidence="5">
    <location>
        <begin position="393"/>
        <end position="561"/>
    </location>
</feature>
<proteinExistence type="predicted"/>
<keyword evidence="2" id="KW-0732">Signal</keyword>